<name>A0A916E661_9GLOM</name>
<reference evidence="1" key="1">
    <citation type="submission" date="2020-05" db="EMBL/GenBank/DDBJ databases">
        <authorList>
            <person name="Rincon C."/>
            <person name="Sanders R I."/>
            <person name="Robbins C."/>
            <person name="Chaturvedi A."/>
        </authorList>
    </citation>
    <scope>NUCLEOTIDE SEQUENCE</scope>
    <source>
        <strain evidence="1">CHB12</strain>
    </source>
</reference>
<accession>A0A916E661</accession>
<evidence type="ECO:0000313" key="1">
    <source>
        <dbReference type="EMBL" id="CAB5362627.1"/>
    </source>
</evidence>
<dbReference type="VEuPathDB" id="FungiDB:RhiirFUN_024025"/>
<protein>
    <submittedName>
        <fullName evidence="1">Uncharacterized protein</fullName>
    </submittedName>
</protein>
<dbReference type="AlphaFoldDB" id="A0A916E661"/>
<sequence length="72" mass="8485">MENSALINAKNVFFYTRDKKSVREQNISSWVPELPAFEHGIMEDIERRVFIGHHLWTSKVPDSGHERYRLLG</sequence>
<proteinExistence type="predicted"/>
<gene>
    <name evidence="1" type="ORF">CHRIB12_LOCUS9218</name>
</gene>
<organism evidence="1 2">
    <name type="scientific">Rhizophagus irregularis</name>
    <dbReference type="NCBI Taxonomy" id="588596"/>
    <lineage>
        <taxon>Eukaryota</taxon>
        <taxon>Fungi</taxon>
        <taxon>Fungi incertae sedis</taxon>
        <taxon>Mucoromycota</taxon>
        <taxon>Glomeromycotina</taxon>
        <taxon>Glomeromycetes</taxon>
        <taxon>Glomerales</taxon>
        <taxon>Glomeraceae</taxon>
        <taxon>Rhizophagus</taxon>
    </lineage>
</organism>
<evidence type="ECO:0000313" key="2">
    <source>
        <dbReference type="Proteomes" id="UP000684084"/>
    </source>
</evidence>
<dbReference type="Proteomes" id="UP000684084">
    <property type="component" value="Unassembled WGS sequence"/>
</dbReference>
<dbReference type="EMBL" id="CAGKOT010000017">
    <property type="protein sequence ID" value="CAB5362627.1"/>
    <property type="molecule type" value="Genomic_DNA"/>
</dbReference>
<comment type="caution">
    <text evidence="1">The sequence shown here is derived from an EMBL/GenBank/DDBJ whole genome shotgun (WGS) entry which is preliminary data.</text>
</comment>